<dbReference type="SUPFAM" id="SSF52540">
    <property type="entry name" value="P-loop containing nucleoside triphosphate hydrolases"/>
    <property type="match status" value="1"/>
</dbReference>
<reference evidence="2 3" key="1">
    <citation type="journal article" date="2019" name="Sci. Rep.">
        <title>Orb-weaving spider Araneus ventricosus genome elucidates the spidroin gene catalogue.</title>
        <authorList>
            <person name="Kono N."/>
            <person name="Nakamura H."/>
            <person name="Ohtoshi R."/>
            <person name="Moran D.A.P."/>
            <person name="Shinohara A."/>
            <person name="Yoshida Y."/>
            <person name="Fujiwara M."/>
            <person name="Mori M."/>
            <person name="Tomita M."/>
            <person name="Arakawa K."/>
        </authorList>
    </citation>
    <scope>NUCLEOTIDE SEQUENCE [LARGE SCALE GENOMIC DNA]</scope>
</reference>
<keyword evidence="3" id="KW-1185">Reference proteome</keyword>
<protein>
    <submittedName>
        <fullName evidence="2">Uncharacterized protein</fullName>
    </submittedName>
</protein>
<accession>A0A4Y2RJS5</accession>
<evidence type="ECO:0000256" key="1">
    <source>
        <dbReference type="SAM" id="MobiDB-lite"/>
    </source>
</evidence>
<dbReference type="Gene3D" id="3.40.50.300">
    <property type="entry name" value="P-loop containing nucleotide triphosphate hydrolases"/>
    <property type="match status" value="1"/>
</dbReference>
<dbReference type="EMBL" id="BGPR01017279">
    <property type="protein sequence ID" value="GBN75670.1"/>
    <property type="molecule type" value="Genomic_DNA"/>
</dbReference>
<feature type="compositionally biased region" description="Polar residues" evidence="1">
    <location>
        <begin position="139"/>
        <end position="160"/>
    </location>
</feature>
<dbReference type="Proteomes" id="UP000499080">
    <property type="component" value="Unassembled WGS sequence"/>
</dbReference>
<dbReference type="GO" id="GO:0003924">
    <property type="term" value="F:GTPase activity"/>
    <property type="evidence" value="ECO:0007669"/>
    <property type="project" value="InterPro"/>
</dbReference>
<dbReference type="InterPro" id="IPR027417">
    <property type="entry name" value="P-loop_NTPase"/>
</dbReference>
<feature type="compositionally biased region" description="Low complexity" evidence="1">
    <location>
        <begin position="8"/>
        <end position="25"/>
    </location>
</feature>
<comment type="caution">
    <text evidence="2">The sequence shown here is derived from an EMBL/GenBank/DDBJ whole genome shotgun (WGS) entry which is preliminary data.</text>
</comment>
<evidence type="ECO:0000313" key="2">
    <source>
        <dbReference type="EMBL" id="GBN75670.1"/>
    </source>
</evidence>
<dbReference type="Pfam" id="PF00071">
    <property type="entry name" value="Ras"/>
    <property type="match status" value="1"/>
</dbReference>
<feature type="region of interest" description="Disordered" evidence="1">
    <location>
        <begin position="201"/>
        <end position="303"/>
    </location>
</feature>
<feature type="compositionally biased region" description="Basic and acidic residues" evidence="1">
    <location>
        <begin position="209"/>
        <end position="227"/>
    </location>
</feature>
<proteinExistence type="predicted"/>
<sequence length="491" mass="54822">MESGFKFNSNDNSSPTVSSPSENSSGLNNHKILPVEMSSGKNRGYNGSLSYLPQGNGPSMFQGLHSLYRTPSEYEWNRFQGTRQQDLEMFSHGSQDTYLYSHYRSGNDFSERQSTSSASLRNKSNERLNYFTQSYLSSVGRSNKTESSNPLSNQLPQRNKNICKGSHPYNQKSLGSVSVKIEGLYSPTKLIRKEFRTNGVLHKQSGKTESTEMDHELSENDSNKQRFTDSLARQPHEGESCMSQDFYSKPQQTSENGSSPIQEANLHEDESTKSPSSHSFPNNSSAKGYLKNKDSPTLPRIMSNSGVNMHQELQSDDGHIFVAEPVHCGAVRLIKTLARNSQIETPSTFGMALKKTITTPVNSFTINAWHMQNLIRNLRTCLEFSRSAIVLVYDVTGYSCVSALRRLIPIVQYIIRGRVPIFLVGNTSDVKNPSALNVSGTTRERLLSADFGVILKNKYGLSDFRECSIESDAEVDALILNVIYLGFGYNL</sequence>
<feature type="region of interest" description="Disordered" evidence="1">
    <location>
        <begin position="1"/>
        <end position="30"/>
    </location>
</feature>
<name>A0A4Y2RJS5_ARAVE</name>
<feature type="compositionally biased region" description="Low complexity" evidence="1">
    <location>
        <begin position="274"/>
        <end position="285"/>
    </location>
</feature>
<gene>
    <name evidence="2" type="ORF">AVEN_26691_1</name>
</gene>
<feature type="compositionally biased region" description="Polar residues" evidence="1">
    <location>
        <begin position="241"/>
        <end position="262"/>
    </location>
</feature>
<feature type="region of interest" description="Disordered" evidence="1">
    <location>
        <begin position="139"/>
        <end position="171"/>
    </location>
</feature>
<dbReference type="AlphaFoldDB" id="A0A4Y2RJS5"/>
<dbReference type="InterPro" id="IPR001806">
    <property type="entry name" value="Small_GTPase"/>
</dbReference>
<organism evidence="2 3">
    <name type="scientific">Araneus ventricosus</name>
    <name type="common">Orbweaver spider</name>
    <name type="synonym">Epeira ventricosa</name>
    <dbReference type="NCBI Taxonomy" id="182803"/>
    <lineage>
        <taxon>Eukaryota</taxon>
        <taxon>Metazoa</taxon>
        <taxon>Ecdysozoa</taxon>
        <taxon>Arthropoda</taxon>
        <taxon>Chelicerata</taxon>
        <taxon>Arachnida</taxon>
        <taxon>Araneae</taxon>
        <taxon>Araneomorphae</taxon>
        <taxon>Entelegynae</taxon>
        <taxon>Araneoidea</taxon>
        <taxon>Araneidae</taxon>
        <taxon>Araneus</taxon>
    </lineage>
</organism>
<evidence type="ECO:0000313" key="3">
    <source>
        <dbReference type="Proteomes" id="UP000499080"/>
    </source>
</evidence>
<dbReference type="GO" id="GO:0005525">
    <property type="term" value="F:GTP binding"/>
    <property type="evidence" value="ECO:0007669"/>
    <property type="project" value="InterPro"/>
</dbReference>